<evidence type="ECO:0000313" key="1">
    <source>
        <dbReference type="EMBL" id="ETI39570.1"/>
    </source>
</evidence>
<dbReference type="HOGENOM" id="CLU_1173302_0_0_1"/>
<dbReference type="AlphaFoldDB" id="V9EK01"/>
<dbReference type="EMBL" id="ANIZ01002581">
    <property type="protein sequence ID" value="ETI39570.1"/>
    <property type="molecule type" value="Genomic_DNA"/>
</dbReference>
<protein>
    <submittedName>
        <fullName evidence="1">Uncharacterized protein</fullName>
    </submittedName>
</protein>
<organism evidence="1 2">
    <name type="scientific">Phytophthora nicotianae P1569</name>
    <dbReference type="NCBI Taxonomy" id="1317065"/>
    <lineage>
        <taxon>Eukaryota</taxon>
        <taxon>Sar</taxon>
        <taxon>Stramenopiles</taxon>
        <taxon>Oomycota</taxon>
        <taxon>Peronosporomycetes</taxon>
        <taxon>Peronosporales</taxon>
        <taxon>Peronosporaceae</taxon>
        <taxon>Phytophthora</taxon>
    </lineage>
</organism>
<accession>V9EK01</accession>
<name>V9EK01_PHYNI</name>
<feature type="non-terminal residue" evidence="1">
    <location>
        <position position="237"/>
    </location>
</feature>
<comment type="caution">
    <text evidence="1">The sequence shown here is derived from an EMBL/GenBank/DDBJ whole genome shotgun (WGS) entry which is preliminary data.</text>
</comment>
<dbReference type="Proteomes" id="UP000018721">
    <property type="component" value="Unassembled WGS sequence"/>
</dbReference>
<keyword evidence="2" id="KW-1185">Reference proteome</keyword>
<feature type="non-terminal residue" evidence="1">
    <location>
        <position position="1"/>
    </location>
</feature>
<sequence>AGVRLGIREGLVKLPDEETLLMYEKTIKRLKQGRSVTPGKDYYLRPAEQVVVPIHYGSNHPLQDAVWAGRGDRWVTQLIYGAKSWVTAVKVVNISNRDLVLEWNVTIAEIVPYGSFPQAGRFVRPGLRRYLEWQQLIHENAESKQARLRARRFAQMLRVSGPSVVETSDYEWPTKILVRPRTETGAIRMVQLHPRPQPVLITMAKPLVSNSQAVLSVVKPEVPLTSRTIAVQTDPVM</sequence>
<reference evidence="1 2" key="1">
    <citation type="submission" date="2013-11" db="EMBL/GenBank/DDBJ databases">
        <title>The Genome Sequence of Phytophthora parasitica P1569.</title>
        <authorList>
            <consortium name="The Broad Institute Genomics Platform"/>
            <person name="Russ C."/>
            <person name="Tyler B."/>
            <person name="Panabieres F."/>
            <person name="Shan W."/>
            <person name="Tripathy S."/>
            <person name="Grunwald N."/>
            <person name="Machado M."/>
            <person name="Johnson C.S."/>
            <person name="Arredondo F."/>
            <person name="Hong C."/>
            <person name="Coffey M."/>
            <person name="Young S.K."/>
            <person name="Zeng Q."/>
            <person name="Gargeya S."/>
            <person name="Fitzgerald M."/>
            <person name="Abouelleil A."/>
            <person name="Alvarado L."/>
            <person name="Chapman S.B."/>
            <person name="Gainer-Dewar J."/>
            <person name="Goldberg J."/>
            <person name="Griggs A."/>
            <person name="Gujja S."/>
            <person name="Hansen M."/>
            <person name="Howarth C."/>
            <person name="Imamovic A."/>
            <person name="Ireland A."/>
            <person name="Larimer J."/>
            <person name="McCowan C."/>
            <person name="Murphy C."/>
            <person name="Pearson M."/>
            <person name="Poon T.W."/>
            <person name="Priest M."/>
            <person name="Roberts A."/>
            <person name="Saif S."/>
            <person name="Shea T."/>
            <person name="Sykes S."/>
            <person name="Wortman J."/>
            <person name="Nusbaum C."/>
            <person name="Birren B."/>
        </authorList>
    </citation>
    <scope>NUCLEOTIDE SEQUENCE [LARGE SCALE GENOMIC DNA]</scope>
    <source>
        <strain evidence="1 2">P1569</strain>
    </source>
</reference>
<gene>
    <name evidence="1" type="ORF">F443_14846</name>
</gene>
<evidence type="ECO:0000313" key="2">
    <source>
        <dbReference type="Proteomes" id="UP000018721"/>
    </source>
</evidence>
<proteinExistence type="predicted"/>
<dbReference type="OrthoDB" id="128412at2759"/>